<dbReference type="NCBIfam" id="TIGR01297">
    <property type="entry name" value="CDF"/>
    <property type="match status" value="1"/>
</dbReference>
<keyword evidence="2" id="KW-0813">Transport</keyword>
<keyword evidence="6" id="KW-0732">Signal</keyword>
<evidence type="ECO:0000256" key="4">
    <source>
        <dbReference type="ARBA" id="ARBA00022989"/>
    </source>
</evidence>
<reference evidence="8 9" key="1">
    <citation type="journal article" date="2011" name="Proc. Natl. Acad. Sci. U.S.A.">
        <title>Niche of harmful alga Aureococcus anophagefferens revealed through ecogenomics.</title>
        <authorList>
            <person name="Gobler C.J."/>
            <person name="Berry D.L."/>
            <person name="Dyhrman S.T."/>
            <person name="Wilhelm S.W."/>
            <person name="Salamov A."/>
            <person name="Lobanov A.V."/>
            <person name="Zhang Y."/>
            <person name="Collier J.L."/>
            <person name="Wurch L.L."/>
            <person name="Kustka A.B."/>
            <person name="Dill B.D."/>
            <person name="Shah M."/>
            <person name="VerBerkmoes N.C."/>
            <person name="Kuo A."/>
            <person name="Terry A."/>
            <person name="Pangilinan J."/>
            <person name="Lindquist E.A."/>
            <person name="Lucas S."/>
            <person name="Paulsen I.T."/>
            <person name="Hattenrath-Lehmann T.K."/>
            <person name="Talmage S.C."/>
            <person name="Walker E.A."/>
            <person name="Koch F."/>
            <person name="Burson A.M."/>
            <person name="Marcoval M.A."/>
            <person name="Tang Y.Z."/>
            <person name="Lecleir G.R."/>
            <person name="Coyne K.J."/>
            <person name="Berg G.M."/>
            <person name="Bertrand E.M."/>
            <person name="Saito M.A."/>
            <person name="Gladyshev V.N."/>
            <person name="Grigoriev I.V."/>
        </authorList>
    </citation>
    <scope>NUCLEOTIDE SEQUENCE [LARGE SCALE GENOMIC DNA]</scope>
    <source>
        <strain evidence="9">CCMP 1984</strain>
    </source>
</reference>
<evidence type="ECO:0000256" key="6">
    <source>
        <dbReference type="SAM" id="SignalP"/>
    </source>
</evidence>
<dbReference type="Gene3D" id="1.20.1510.10">
    <property type="entry name" value="Cation efflux protein transmembrane domain"/>
    <property type="match status" value="1"/>
</dbReference>
<feature type="signal peptide" evidence="6">
    <location>
        <begin position="1"/>
        <end position="16"/>
    </location>
</feature>
<evidence type="ECO:0000313" key="8">
    <source>
        <dbReference type="EMBL" id="EGB08904.1"/>
    </source>
</evidence>
<keyword evidence="3" id="KW-0812">Transmembrane</keyword>
<dbReference type="OrthoDB" id="435980at2759"/>
<dbReference type="eggNOG" id="KOG1485">
    <property type="taxonomic scope" value="Eukaryota"/>
</dbReference>
<dbReference type="InParanoid" id="F0Y734"/>
<dbReference type="PANTHER" id="PTHR43840">
    <property type="entry name" value="MITOCHONDRIAL METAL TRANSPORTER 1-RELATED"/>
    <property type="match status" value="1"/>
</dbReference>
<gene>
    <name evidence="8" type="ORF">AURANDRAFT_63403</name>
</gene>
<dbReference type="InterPro" id="IPR002524">
    <property type="entry name" value="Cation_efflux"/>
</dbReference>
<dbReference type="GO" id="GO:0008324">
    <property type="term" value="F:monoatomic cation transmembrane transporter activity"/>
    <property type="evidence" value="ECO:0007669"/>
    <property type="project" value="InterPro"/>
</dbReference>
<keyword evidence="4" id="KW-1133">Transmembrane helix</keyword>
<dbReference type="PANTHER" id="PTHR43840:SF15">
    <property type="entry name" value="MITOCHONDRIAL METAL TRANSPORTER 1-RELATED"/>
    <property type="match status" value="1"/>
</dbReference>
<keyword evidence="9" id="KW-1185">Reference proteome</keyword>
<evidence type="ECO:0000256" key="3">
    <source>
        <dbReference type="ARBA" id="ARBA00022692"/>
    </source>
</evidence>
<dbReference type="Proteomes" id="UP000002729">
    <property type="component" value="Unassembled WGS sequence"/>
</dbReference>
<dbReference type="RefSeq" id="XP_009036039.1">
    <property type="nucleotide sequence ID" value="XM_009037791.1"/>
</dbReference>
<dbReference type="InterPro" id="IPR058533">
    <property type="entry name" value="Cation_efflux_TM"/>
</dbReference>
<protein>
    <recommendedName>
        <fullName evidence="7">Cation efflux protein transmembrane domain-containing protein</fullName>
    </recommendedName>
</protein>
<evidence type="ECO:0000259" key="7">
    <source>
        <dbReference type="Pfam" id="PF01545"/>
    </source>
</evidence>
<comment type="subcellular location">
    <subcellularLocation>
        <location evidence="1">Membrane</location>
        <topology evidence="1">Multi-pass membrane protein</topology>
    </subcellularLocation>
</comment>
<evidence type="ECO:0000256" key="2">
    <source>
        <dbReference type="ARBA" id="ARBA00022448"/>
    </source>
</evidence>
<name>F0Y734_AURAN</name>
<feature type="chain" id="PRO_5003264453" description="Cation efflux protein transmembrane domain-containing protein" evidence="6">
    <location>
        <begin position="17"/>
        <end position="404"/>
    </location>
</feature>
<dbReference type="GO" id="GO:0016020">
    <property type="term" value="C:membrane"/>
    <property type="evidence" value="ECO:0007669"/>
    <property type="project" value="UniProtKB-SubCell"/>
</dbReference>
<dbReference type="InterPro" id="IPR050291">
    <property type="entry name" value="CDF_Transporter"/>
</dbReference>
<organism evidence="9">
    <name type="scientific">Aureococcus anophagefferens</name>
    <name type="common">Harmful bloom alga</name>
    <dbReference type="NCBI Taxonomy" id="44056"/>
    <lineage>
        <taxon>Eukaryota</taxon>
        <taxon>Sar</taxon>
        <taxon>Stramenopiles</taxon>
        <taxon>Ochrophyta</taxon>
        <taxon>Pelagophyceae</taxon>
        <taxon>Pelagomonadales</taxon>
        <taxon>Pelagomonadaceae</taxon>
        <taxon>Aureococcus</taxon>
    </lineage>
</organism>
<dbReference type="EMBL" id="GL833126">
    <property type="protein sequence ID" value="EGB08904.1"/>
    <property type="molecule type" value="Genomic_DNA"/>
</dbReference>
<dbReference type="OMA" id="LIANAYH"/>
<dbReference type="GeneID" id="20224316"/>
<keyword evidence="5" id="KW-0472">Membrane</keyword>
<evidence type="ECO:0000256" key="5">
    <source>
        <dbReference type="ARBA" id="ARBA00023136"/>
    </source>
</evidence>
<feature type="domain" description="Cation efflux protein transmembrane" evidence="7">
    <location>
        <begin position="48"/>
        <end position="240"/>
    </location>
</feature>
<sequence>MHRPTVLLLCAAAATALLAPTPTRRPPARATTLRSTLDDDEMMITVAGAGVNVVASAAKAVVGVACNSQVLIADAVHSASDLVSDAVAMAAVRMNNAPPTALYPQGCGKAGSVGALIIGAMLAAGGLGLAWAQVAGLAAGRAAAAPAGPCAPAAAVAACGVVAKELLARATLRVGRFHKSAAVLANAKHHRSDALSSVVALLGVVGSRVHPLVDPAAALVVAGWVAKMGYETCADALLELTDAADAAAAAAAAAALAGGVRLRGGAAAALGSVAATRAPGGGALVDVVLDVPGGTTAAQFADLERRATERVLSSAPTASRVRVALAVARPAPSPKKPFPKLAPLKDARESIERRARRRVRDATPAHSTILAPARADLFHLLQGRDKPCPLLLAVTQPRLPAAYL</sequence>
<evidence type="ECO:0000313" key="9">
    <source>
        <dbReference type="Proteomes" id="UP000002729"/>
    </source>
</evidence>
<evidence type="ECO:0000256" key="1">
    <source>
        <dbReference type="ARBA" id="ARBA00004141"/>
    </source>
</evidence>
<accession>F0Y734</accession>
<dbReference type="AlphaFoldDB" id="F0Y734"/>
<dbReference type="KEGG" id="aaf:AURANDRAFT_63403"/>
<proteinExistence type="predicted"/>
<dbReference type="InterPro" id="IPR027469">
    <property type="entry name" value="Cation_efflux_TMD_sf"/>
</dbReference>
<dbReference type="Pfam" id="PF01545">
    <property type="entry name" value="Cation_efflux"/>
    <property type="match status" value="1"/>
</dbReference>
<dbReference type="SUPFAM" id="SSF161111">
    <property type="entry name" value="Cation efflux protein transmembrane domain-like"/>
    <property type="match status" value="1"/>
</dbReference>